<evidence type="ECO:0000313" key="1">
    <source>
        <dbReference type="EMBL" id="TXC70079.1"/>
    </source>
</evidence>
<dbReference type="RefSeq" id="WP_147079927.1">
    <property type="nucleotide sequence ID" value="NZ_VOQR01000001.1"/>
</dbReference>
<reference evidence="1 2" key="1">
    <citation type="journal article" date="2013" name="Antonie Van Leeuwenhoek">
        <title>Sphingomonas ginsenosidivorax sp. nov., with the ability to transform ginsenosides.</title>
        <authorList>
            <person name="Jin X.F."/>
            <person name="Kim J.K."/>
            <person name="Liu Q.M."/>
            <person name="Kang M.S."/>
            <person name="He D."/>
            <person name="Jin F.X."/>
            <person name="Kim S.C."/>
            <person name="Im W.T."/>
        </authorList>
    </citation>
    <scope>NUCLEOTIDE SEQUENCE [LARGE SCALE GENOMIC DNA]</scope>
    <source>
        <strain evidence="1 2">KHI67</strain>
    </source>
</reference>
<dbReference type="EMBL" id="VOQR01000001">
    <property type="protein sequence ID" value="TXC70079.1"/>
    <property type="molecule type" value="Genomic_DNA"/>
</dbReference>
<dbReference type="OrthoDB" id="8194627at2"/>
<dbReference type="Proteomes" id="UP000321250">
    <property type="component" value="Unassembled WGS sequence"/>
</dbReference>
<dbReference type="AlphaFoldDB" id="A0A5C6UBH3"/>
<organism evidence="1 2">
    <name type="scientific">Sphingomonas ginsenosidivorax</name>
    <dbReference type="NCBI Taxonomy" id="862135"/>
    <lineage>
        <taxon>Bacteria</taxon>
        <taxon>Pseudomonadati</taxon>
        <taxon>Pseudomonadota</taxon>
        <taxon>Alphaproteobacteria</taxon>
        <taxon>Sphingomonadales</taxon>
        <taxon>Sphingomonadaceae</taxon>
        <taxon>Sphingomonas</taxon>
    </lineage>
</organism>
<dbReference type="Pfam" id="PF10098">
    <property type="entry name" value="DUF2336"/>
    <property type="match status" value="1"/>
</dbReference>
<dbReference type="InterPro" id="IPR019285">
    <property type="entry name" value="DUF2336"/>
</dbReference>
<comment type="caution">
    <text evidence="1">The sequence shown here is derived from an EMBL/GenBank/DDBJ whole genome shotgun (WGS) entry which is preliminary data.</text>
</comment>
<gene>
    <name evidence="1" type="ORF">FSB78_03280</name>
</gene>
<accession>A0A5C6UBH3</accession>
<protein>
    <submittedName>
        <fullName evidence="1">DUF2336 domain-containing protein</fullName>
    </submittedName>
</protein>
<proteinExistence type="predicted"/>
<name>A0A5C6UBH3_9SPHN</name>
<evidence type="ECO:0000313" key="2">
    <source>
        <dbReference type="Proteomes" id="UP000321250"/>
    </source>
</evidence>
<keyword evidence="2" id="KW-1185">Reference proteome</keyword>
<sequence>MSVGPDLASAPAPLRIDAVSRAELARVRAEARLTATIADFFLDADARLDERTRLRLAHVLDGIVGAIEADIRRHAARLLANAGDPARGEAILKAGASVVARLTRAELLHDGDLMDELIARVRHDLIADALPVAITGPDESSLLVRLASVPDTVVASAANALLAAESRRRTANETDAIARSELPAELHHRLVWWIAAAIREGVPDGSAASDRAIADAALRSLSAHDEGDRPEAVAMRLAGAIDARPEELAALLVEAIGDRRLSLFVAVLAHSVGVEFDQARAITLEPEGDRLWLALRAADVDRPTIARIGLALSDADPRRDVEAFADALDAIAAVPVADAQAALGPLSLHRDFRAAIRALGRSDRR</sequence>